<sequence length="160" mass="17272">MQVLRCENHQYHHQQLQLPLMPAGNAQIRDYRPNGQDDNAAQRMETSWLGNCDGITLPLVATASIQSRPHVVSPSIGFTSAGGGSVVARKRQQQPINGVSSCYPCAWSACGALGPTEVLCCVACDAESTSTSITDLYKHDATFEDFLEDLVTTAPFCLLS</sequence>
<comment type="caution">
    <text evidence="1">The sequence shown here is derived from an EMBL/GenBank/DDBJ whole genome shotgun (WGS) entry which is preliminary data.</text>
</comment>
<protein>
    <recommendedName>
        <fullName evidence="3">RanBP2-type domain-containing protein</fullName>
    </recommendedName>
</protein>
<proteinExistence type="predicted"/>
<evidence type="ECO:0000313" key="2">
    <source>
        <dbReference type="Proteomes" id="UP001165090"/>
    </source>
</evidence>
<keyword evidence="2" id="KW-1185">Reference proteome</keyword>
<organism evidence="1 2">
    <name type="scientific">Volvox africanus</name>
    <dbReference type="NCBI Taxonomy" id="51714"/>
    <lineage>
        <taxon>Eukaryota</taxon>
        <taxon>Viridiplantae</taxon>
        <taxon>Chlorophyta</taxon>
        <taxon>core chlorophytes</taxon>
        <taxon>Chlorophyceae</taxon>
        <taxon>CS clade</taxon>
        <taxon>Chlamydomonadales</taxon>
        <taxon>Volvocaceae</taxon>
        <taxon>Volvox</taxon>
    </lineage>
</organism>
<gene>
    <name evidence="1" type="ORF">VaNZ11_000760</name>
</gene>
<feature type="non-terminal residue" evidence="1">
    <location>
        <position position="160"/>
    </location>
</feature>
<name>A0ABQ5RPV3_9CHLO</name>
<accession>A0ABQ5RPV3</accession>
<dbReference type="EMBL" id="BSDZ01000003">
    <property type="protein sequence ID" value="GLI59077.1"/>
    <property type="molecule type" value="Genomic_DNA"/>
</dbReference>
<dbReference type="Proteomes" id="UP001165090">
    <property type="component" value="Unassembled WGS sequence"/>
</dbReference>
<evidence type="ECO:0000313" key="1">
    <source>
        <dbReference type="EMBL" id="GLI59077.1"/>
    </source>
</evidence>
<reference evidence="1 2" key="1">
    <citation type="journal article" date="2023" name="IScience">
        <title>Expanded male sex-determining region conserved during the evolution of homothallism in the green alga Volvox.</title>
        <authorList>
            <person name="Yamamoto K."/>
            <person name="Matsuzaki R."/>
            <person name="Mahakham W."/>
            <person name="Heman W."/>
            <person name="Sekimoto H."/>
            <person name="Kawachi M."/>
            <person name="Minakuchi Y."/>
            <person name="Toyoda A."/>
            <person name="Nozaki H."/>
        </authorList>
    </citation>
    <scope>NUCLEOTIDE SEQUENCE [LARGE SCALE GENOMIC DNA]</scope>
    <source>
        <strain evidence="1 2">NIES-4468</strain>
    </source>
</reference>
<evidence type="ECO:0008006" key="3">
    <source>
        <dbReference type="Google" id="ProtNLM"/>
    </source>
</evidence>